<accession>A0A1G2IRV6</accession>
<dbReference type="FunFam" id="3.40.50.10050:FF:000001">
    <property type="entry name" value="Translation initiation factor IF-2"/>
    <property type="match status" value="1"/>
</dbReference>
<comment type="similarity">
    <text evidence="1 8">Belongs to the TRAFAC class translation factor GTPase superfamily. Classic translation factor GTPase family. IF-2 subfamily.</text>
</comment>
<dbReference type="SMART" id="SM00173">
    <property type="entry name" value="RAS"/>
    <property type="match status" value="1"/>
</dbReference>
<keyword evidence="5 8" id="KW-0648">Protein biosynthesis</keyword>
<dbReference type="Pfam" id="PF22042">
    <property type="entry name" value="EF-G_D2"/>
    <property type="match status" value="1"/>
</dbReference>
<dbReference type="InterPro" id="IPR027417">
    <property type="entry name" value="P-loop_NTPase"/>
</dbReference>
<dbReference type="GO" id="GO:0005525">
    <property type="term" value="F:GTP binding"/>
    <property type="evidence" value="ECO:0007669"/>
    <property type="project" value="UniProtKB-KW"/>
</dbReference>
<dbReference type="SUPFAM" id="SSF52540">
    <property type="entry name" value="P-loop containing nucleoside triphosphate hydrolases"/>
    <property type="match status" value="1"/>
</dbReference>
<proteinExistence type="inferred from homology"/>
<dbReference type="GO" id="GO:0005737">
    <property type="term" value="C:cytoplasm"/>
    <property type="evidence" value="ECO:0007669"/>
    <property type="project" value="UniProtKB-UniRule"/>
</dbReference>
<dbReference type="PROSITE" id="PS51722">
    <property type="entry name" value="G_TR_2"/>
    <property type="match status" value="1"/>
</dbReference>
<evidence type="ECO:0000313" key="11">
    <source>
        <dbReference type="Proteomes" id="UP000178632"/>
    </source>
</evidence>
<dbReference type="InterPro" id="IPR023115">
    <property type="entry name" value="TIF_IF2_dom3"/>
</dbReference>
<sequence>MAAKKQQKTEKKPAQKLATRPPVVVVLGHVDHGKSSLLEAIRDFKITSKESGGITQHIGAYEVEMTDSAEILRQTQGDFTVNRKITFIDTPGHEAFSAMRARGAEVADIALLVIDAAQSVQPQTKEAIIAIKRAEIPMIVVLNKIDLPNANPEKIKGELSKIDVQVESYGGTIPAVEVSAKEKTGIDELLEVILLVADLQELKSQTDVPAEGLIIESYMDGSKGPVATAIIKKGVLKAKDIIATDLAMAKVKSVKDFMGNEIKKATPSQPVIILGFEKVPAVGEKFKSYKTENKALEEIKKEKPKREIGPTVLDLSGDKKVLNIILKGDVFGSLEAIEGMLKNLPQDKIVLRILKSEVGEINETDAKLAEMSKAAVIGFRVKVSPSVLKFMRNPSAGSGQVKVRVKTFDIIYELIQDIRSGLEKKLEAEVVRTDVGKLRTILVFWGEKNRQIIGGKITEGELKKGSKLEVFRDNPSAGSGQAQKIGAGRIVNLQRDKKDIDKLSKGDEAGILFEGNVKIEKGDILVAFVEERKKGEL</sequence>
<dbReference type="Gene3D" id="3.40.50.10050">
    <property type="entry name" value="Translation initiation factor IF- 2, domain 3"/>
    <property type="match status" value="1"/>
</dbReference>
<dbReference type="InterPro" id="IPR005225">
    <property type="entry name" value="Small_GTP-bd"/>
</dbReference>
<dbReference type="InterPro" id="IPR009000">
    <property type="entry name" value="Transl_B-barrel_sf"/>
</dbReference>
<dbReference type="Proteomes" id="UP000178632">
    <property type="component" value="Unassembled WGS sequence"/>
</dbReference>
<dbReference type="Pfam" id="PF00009">
    <property type="entry name" value="GTP_EFTU"/>
    <property type="match status" value="1"/>
</dbReference>
<reference evidence="10 11" key="1">
    <citation type="journal article" date="2016" name="Nat. Commun.">
        <title>Thousands of microbial genomes shed light on interconnected biogeochemical processes in an aquifer system.</title>
        <authorList>
            <person name="Anantharaman K."/>
            <person name="Brown C.T."/>
            <person name="Hug L.A."/>
            <person name="Sharon I."/>
            <person name="Castelle C.J."/>
            <person name="Probst A.J."/>
            <person name="Thomas B.C."/>
            <person name="Singh A."/>
            <person name="Wilkins M.J."/>
            <person name="Karaoz U."/>
            <person name="Brodie E.L."/>
            <person name="Williams K.H."/>
            <person name="Hubbard S.S."/>
            <person name="Banfield J.F."/>
        </authorList>
    </citation>
    <scope>NUCLEOTIDE SEQUENCE [LARGE SCALE GENOMIC DNA]</scope>
</reference>
<dbReference type="NCBIfam" id="TIGR00487">
    <property type="entry name" value="IF-2"/>
    <property type="match status" value="1"/>
</dbReference>
<evidence type="ECO:0000313" key="10">
    <source>
        <dbReference type="EMBL" id="OGZ77352.1"/>
    </source>
</evidence>
<evidence type="ECO:0000256" key="6">
    <source>
        <dbReference type="ARBA" id="ARBA00023134"/>
    </source>
</evidence>
<dbReference type="InterPro" id="IPR000795">
    <property type="entry name" value="T_Tr_GTP-bd_dom"/>
</dbReference>
<dbReference type="Gene3D" id="2.40.30.10">
    <property type="entry name" value="Translation factors"/>
    <property type="match status" value="2"/>
</dbReference>
<dbReference type="Gene3D" id="3.40.50.300">
    <property type="entry name" value="P-loop containing nucleotide triphosphate hydrolases"/>
    <property type="match status" value="1"/>
</dbReference>
<dbReference type="GO" id="GO:0003924">
    <property type="term" value="F:GTPase activity"/>
    <property type="evidence" value="ECO:0007669"/>
    <property type="project" value="InterPro"/>
</dbReference>
<dbReference type="SUPFAM" id="SSF50447">
    <property type="entry name" value="Translation proteins"/>
    <property type="match status" value="2"/>
</dbReference>
<dbReference type="InterPro" id="IPR053905">
    <property type="entry name" value="EF-G-like_DII"/>
</dbReference>
<dbReference type="InterPro" id="IPR015760">
    <property type="entry name" value="TIF_IF2"/>
</dbReference>
<keyword evidence="4" id="KW-0547">Nucleotide-binding</keyword>
<evidence type="ECO:0000256" key="2">
    <source>
        <dbReference type="ARBA" id="ARBA00020675"/>
    </source>
</evidence>
<evidence type="ECO:0000256" key="4">
    <source>
        <dbReference type="ARBA" id="ARBA00022741"/>
    </source>
</evidence>
<dbReference type="InterPro" id="IPR036925">
    <property type="entry name" value="TIF_IF2_dom3_sf"/>
</dbReference>
<evidence type="ECO:0000256" key="7">
    <source>
        <dbReference type="NCBIfam" id="TIGR00487"/>
    </source>
</evidence>
<dbReference type="InterPro" id="IPR000178">
    <property type="entry name" value="TF_IF2_bacterial-like"/>
</dbReference>
<dbReference type="AlphaFoldDB" id="A0A1G2IRV6"/>
<keyword evidence="6" id="KW-0342">GTP-binding</keyword>
<dbReference type="PANTHER" id="PTHR43381">
    <property type="entry name" value="TRANSLATION INITIATION FACTOR IF-2-RELATED"/>
    <property type="match status" value="1"/>
</dbReference>
<evidence type="ECO:0000259" key="9">
    <source>
        <dbReference type="PROSITE" id="PS51722"/>
    </source>
</evidence>
<dbReference type="EMBL" id="MHPE01000011">
    <property type="protein sequence ID" value="OGZ77352.1"/>
    <property type="molecule type" value="Genomic_DNA"/>
</dbReference>
<name>A0A1G2IRV6_9BACT</name>
<dbReference type="CDD" id="cd01887">
    <property type="entry name" value="IF2_eIF5B"/>
    <property type="match status" value="1"/>
</dbReference>
<dbReference type="GO" id="GO:0003743">
    <property type="term" value="F:translation initiation factor activity"/>
    <property type="evidence" value="ECO:0007669"/>
    <property type="project" value="UniProtKB-UniRule"/>
</dbReference>
<comment type="caution">
    <text evidence="10">The sequence shown here is derived from an EMBL/GenBank/DDBJ whole genome shotgun (WGS) entry which is preliminary data.</text>
</comment>
<dbReference type="PANTHER" id="PTHR43381:SF5">
    <property type="entry name" value="TR-TYPE G DOMAIN-CONTAINING PROTEIN"/>
    <property type="match status" value="1"/>
</dbReference>
<dbReference type="PRINTS" id="PR00315">
    <property type="entry name" value="ELONGATNFCT"/>
</dbReference>
<feature type="domain" description="Tr-type G" evidence="9">
    <location>
        <begin position="19"/>
        <end position="203"/>
    </location>
</feature>
<dbReference type="NCBIfam" id="TIGR00231">
    <property type="entry name" value="small_GTP"/>
    <property type="match status" value="1"/>
</dbReference>
<dbReference type="SUPFAM" id="SSF52156">
    <property type="entry name" value="Initiation factor IF2/eIF5b, domain 3"/>
    <property type="match status" value="1"/>
</dbReference>
<evidence type="ECO:0000256" key="5">
    <source>
        <dbReference type="ARBA" id="ARBA00022917"/>
    </source>
</evidence>
<organism evidence="10 11">
    <name type="scientific">Candidatus Staskawiczbacteria bacterium RIFCSPLOWO2_12_FULL_37_15</name>
    <dbReference type="NCBI Taxonomy" id="1802218"/>
    <lineage>
        <taxon>Bacteria</taxon>
        <taxon>Candidatus Staskawicziibacteriota</taxon>
    </lineage>
</organism>
<protein>
    <recommendedName>
        <fullName evidence="2 7">Translation initiation factor IF-2</fullName>
    </recommendedName>
</protein>
<comment type="function">
    <text evidence="8">One of the essential components for the initiation of protein synthesis. Protects formylmethionyl-tRNA from spontaneous hydrolysis and promotes its binding to the 30S ribosomal subunits. Also involved in the hydrolysis of GTP during the formation of the 70S ribosomal complex.</text>
</comment>
<gene>
    <name evidence="10" type="ORF">A3G45_01475</name>
</gene>
<dbReference type="Pfam" id="PF11987">
    <property type="entry name" value="IF-2"/>
    <property type="match status" value="1"/>
</dbReference>
<evidence type="ECO:0000256" key="3">
    <source>
        <dbReference type="ARBA" id="ARBA00022540"/>
    </source>
</evidence>
<evidence type="ECO:0000256" key="1">
    <source>
        <dbReference type="ARBA" id="ARBA00007733"/>
    </source>
</evidence>
<keyword evidence="3 8" id="KW-0396">Initiation factor</keyword>
<evidence type="ECO:0000256" key="8">
    <source>
        <dbReference type="RuleBase" id="RU000644"/>
    </source>
</evidence>
<dbReference type="FunFam" id="3.40.50.300:FF:000019">
    <property type="entry name" value="Translation initiation factor IF-2"/>
    <property type="match status" value="1"/>
</dbReference>